<accession>A0AAD9HY47</accession>
<name>A0AAD9HY47_9PEZI</name>
<comment type="caution">
    <text evidence="1">The sequence shown here is derived from an EMBL/GenBank/DDBJ whole genome shotgun (WGS) entry which is preliminary data.</text>
</comment>
<sequence>MSLLQSYRNLSPKSKLGVGVGMVVWGVVGLRLSEKAEDKFGYKPTEADKDALEKMTPKITSERLQVTILRRSRDPEPFAA</sequence>
<gene>
    <name evidence="1" type="ORF">P8C59_001300</name>
</gene>
<keyword evidence="2" id="KW-1185">Reference proteome</keyword>
<evidence type="ECO:0000313" key="1">
    <source>
        <dbReference type="EMBL" id="KAK2067571.1"/>
    </source>
</evidence>
<proteinExistence type="predicted"/>
<dbReference type="Proteomes" id="UP001217918">
    <property type="component" value="Unassembled WGS sequence"/>
</dbReference>
<reference evidence="1" key="1">
    <citation type="journal article" date="2023" name="Mol. Plant Microbe Interact.">
        <title>Elucidating the Obligate Nature and Biological Capacity of an Invasive Fungal Corn Pathogen.</title>
        <authorList>
            <person name="MacCready J.S."/>
            <person name="Roggenkamp E.M."/>
            <person name="Gdanetz K."/>
            <person name="Chilvers M.I."/>
        </authorList>
    </citation>
    <scope>NUCLEOTIDE SEQUENCE</scope>
    <source>
        <strain evidence="1">PM02</strain>
    </source>
</reference>
<evidence type="ECO:0000313" key="2">
    <source>
        <dbReference type="Proteomes" id="UP001217918"/>
    </source>
</evidence>
<dbReference type="AlphaFoldDB" id="A0AAD9HY47"/>
<protein>
    <submittedName>
        <fullName evidence="1">Uncharacterized protein</fullName>
    </submittedName>
</protein>
<dbReference type="EMBL" id="JAQQPM010000001">
    <property type="protein sequence ID" value="KAK2067571.1"/>
    <property type="molecule type" value="Genomic_DNA"/>
</dbReference>
<organism evidence="1 2">
    <name type="scientific">Phyllachora maydis</name>
    <dbReference type="NCBI Taxonomy" id="1825666"/>
    <lineage>
        <taxon>Eukaryota</taxon>
        <taxon>Fungi</taxon>
        <taxon>Dikarya</taxon>
        <taxon>Ascomycota</taxon>
        <taxon>Pezizomycotina</taxon>
        <taxon>Sordariomycetes</taxon>
        <taxon>Sordariomycetidae</taxon>
        <taxon>Phyllachorales</taxon>
        <taxon>Phyllachoraceae</taxon>
        <taxon>Phyllachora</taxon>
    </lineage>
</organism>